<sequence length="146" mass="16029">MLRCDLEDVEAVGLGDLAKQQPCKEHISDMLPLFIAVRWHLRIGLAIARRLGQEGANLVVSSRREKNVEDAVTQLQNEGMNVTGTVCNVSRENDRKSLIEHAQSAYGGIDVLVSNAAISLHYGNFLDVRMCRVSGVVCIACCWACC</sequence>
<protein>
    <submittedName>
        <fullName evidence="2">Uncharacterized protein</fullName>
    </submittedName>
</protein>
<dbReference type="KEGG" id="sre:PTSG_01449"/>
<evidence type="ECO:0000313" key="3">
    <source>
        <dbReference type="Proteomes" id="UP000007799"/>
    </source>
</evidence>
<comment type="similarity">
    <text evidence="1">Belongs to the short-chain dehydrogenases/reductases (SDR) family.</text>
</comment>
<dbReference type="Proteomes" id="UP000007799">
    <property type="component" value="Unassembled WGS sequence"/>
</dbReference>
<dbReference type="InterPro" id="IPR002347">
    <property type="entry name" value="SDR_fam"/>
</dbReference>
<dbReference type="GO" id="GO:0004090">
    <property type="term" value="F:carbonyl reductase (NADPH) activity"/>
    <property type="evidence" value="ECO:0007669"/>
    <property type="project" value="TreeGrafter"/>
</dbReference>
<dbReference type="PANTHER" id="PTHR43943:SF2">
    <property type="entry name" value="DEHYDROGENASE_REDUCTASE 4"/>
    <property type="match status" value="1"/>
</dbReference>
<gene>
    <name evidence="2" type="ORF">PTSG_01449</name>
</gene>
<reference evidence="2" key="1">
    <citation type="submission" date="2009-08" db="EMBL/GenBank/DDBJ databases">
        <title>Annotation of Salpingoeca rosetta.</title>
        <authorList>
            <consortium name="The Broad Institute Genome Sequencing Platform"/>
            <person name="Russ C."/>
            <person name="Cuomo C."/>
            <person name="Burger G."/>
            <person name="Gray M.W."/>
            <person name="Holland P.W.H."/>
            <person name="King N."/>
            <person name="Lang F.B.F."/>
            <person name="Roger A.J."/>
            <person name="Ruiz-Trillo I."/>
            <person name="Young S.K."/>
            <person name="Zeng Q."/>
            <person name="Gargeya S."/>
            <person name="Alvarado L."/>
            <person name="Berlin A."/>
            <person name="Chapman S.B."/>
            <person name="Chen Z."/>
            <person name="Freedman E."/>
            <person name="Gellesch M."/>
            <person name="Goldberg J."/>
            <person name="Griggs A."/>
            <person name="Gujja S."/>
            <person name="Heilman E."/>
            <person name="Heiman D."/>
            <person name="Howarth C."/>
            <person name="Mehta T."/>
            <person name="Neiman D."/>
            <person name="Pearson M."/>
            <person name="Roberts A."/>
            <person name="Saif S."/>
            <person name="Shea T."/>
            <person name="Shenoy N."/>
            <person name="Sisk P."/>
            <person name="Stolte C."/>
            <person name="Sykes S."/>
            <person name="White J."/>
            <person name="Yandava C."/>
            <person name="Haas B."/>
            <person name="Nusbaum C."/>
            <person name="Birren B."/>
        </authorList>
    </citation>
    <scope>NUCLEOTIDE SEQUENCE [LARGE SCALE GENOMIC DNA]</scope>
    <source>
        <strain evidence="2">ATCC 50818</strain>
    </source>
</reference>
<evidence type="ECO:0000313" key="2">
    <source>
        <dbReference type="EMBL" id="EGD80863.1"/>
    </source>
</evidence>
<dbReference type="EMBL" id="GL832958">
    <property type="protein sequence ID" value="EGD80863.1"/>
    <property type="molecule type" value="Genomic_DNA"/>
</dbReference>
<accession>F2U0D5</accession>
<evidence type="ECO:0000256" key="1">
    <source>
        <dbReference type="ARBA" id="ARBA00006484"/>
    </source>
</evidence>
<proteinExistence type="inferred from homology"/>
<dbReference type="RefSeq" id="XP_004997424.1">
    <property type="nucleotide sequence ID" value="XM_004997367.1"/>
</dbReference>
<keyword evidence="3" id="KW-1185">Reference proteome</keyword>
<dbReference type="SUPFAM" id="SSF51735">
    <property type="entry name" value="NAD(P)-binding Rossmann-fold domains"/>
    <property type="match status" value="1"/>
</dbReference>
<dbReference type="GeneID" id="16078021"/>
<dbReference type="InterPro" id="IPR036291">
    <property type="entry name" value="NAD(P)-bd_dom_sf"/>
</dbReference>
<dbReference type="OrthoDB" id="1669814at2759"/>
<dbReference type="AlphaFoldDB" id="F2U0D5"/>
<dbReference type="PANTHER" id="PTHR43943">
    <property type="entry name" value="DEHYDROGENASE/REDUCTASE (SDR FAMILY) MEMBER 4"/>
    <property type="match status" value="1"/>
</dbReference>
<dbReference type="InParanoid" id="F2U0D5"/>
<dbReference type="Pfam" id="PF00106">
    <property type="entry name" value="adh_short"/>
    <property type="match status" value="1"/>
</dbReference>
<dbReference type="STRING" id="946362.F2U0D5"/>
<organism evidence="3">
    <name type="scientific">Salpingoeca rosetta (strain ATCC 50818 / BSB-021)</name>
    <dbReference type="NCBI Taxonomy" id="946362"/>
    <lineage>
        <taxon>Eukaryota</taxon>
        <taxon>Choanoflagellata</taxon>
        <taxon>Craspedida</taxon>
        <taxon>Salpingoecidae</taxon>
        <taxon>Salpingoeca</taxon>
    </lineage>
</organism>
<dbReference type="Gene3D" id="3.40.50.720">
    <property type="entry name" value="NAD(P)-binding Rossmann-like Domain"/>
    <property type="match status" value="1"/>
</dbReference>
<name>F2U0D5_SALR5</name>
<dbReference type="eggNOG" id="KOG0725">
    <property type="taxonomic scope" value="Eukaryota"/>
</dbReference>